<dbReference type="AlphaFoldDB" id="K9W853"/>
<keyword evidence="2" id="KW-1185">Reference proteome</keyword>
<sequence>MSIFSTKVLHLITVPEKVARINESLSLAVRSQLKPRDPLEITLFKLAEWVAFPATRKTLINPILQEQLQRTLVAHGYCELYAVLLGNEETVYTLPVTLEGLDEFRRKMGRFCVTPAPSLGLFGLELCSSLVSIKFD</sequence>
<name>K9W853_9CYAN</name>
<dbReference type="HOGENOM" id="CLU_1871980_0_0_3"/>
<dbReference type="KEGG" id="cep:Cri9333_4877"/>
<dbReference type="EMBL" id="CP003624">
    <property type="protein sequence ID" value="AFZ15640.1"/>
    <property type="molecule type" value="Genomic_DNA"/>
</dbReference>
<organism evidence="1 2">
    <name type="scientific">Crinalium epipsammum PCC 9333</name>
    <dbReference type="NCBI Taxonomy" id="1173022"/>
    <lineage>
        <taxon>Bacteria</taxon>
        <taxon>Bacillati</taxon>
        <taxon>Cyanobacteriota</taxon>
        <taxon>Cyanophyceae</taxon>
        <taxon>Gomontiellales</taxon>
        <taxon>Gomontiellaceae</taxon>
        <taxon>Crinalium</taxon>
    </lineage>
</organism>
<evidence type="ECO:0000313" key="1">
    <source>
        <dbReference type="EMBL" id="AFZ15640.1"/>
    </source>
</evidence>
<keyword evidence="1" id="KW-0614">Plasmid</keyword>
<protein>
    <submittedName>
        <fullName evidence="1">Uncharacterized protein</fullName>
    </submittedName>
</protein>
<dbReference type="RefSeq" id="WP_015180020.1">
    <property type="nucleotide sequence ID" value="NC_019735.1"/>
</dbReference>
<accession>K9W853</accession>
<dbReference type="Proteomes" id="UP000010472">
    <property type="component" value="Plasmid pCRI9333.04"/>
</dbReference>
<evidence type="ECO:0000313" key="2">
    <source>
        <dbReference type="Proteomes" id="UP000010472"/>
    </source>
</evidence>
<reference evidence="1 2" key="1">
    <citation type="submission" date="2012-06" db="EMBL/GenBank/DDBJ databases">
        <title>Finished plasmid 4 of genome of Crinalium epipsammum PCC 9333.</title>
        <authorList>
            <consortium name="US DOE Joint Genome Institute"/>
            <person name="Gugger M."/>
            <person name="Coursin T."/>
            <person name="Rippka R."/>
            <person name="Tandeau De Marsac N."/>
            <person name="Huntemann M."/>
            <person name="Wei C.-L."/>
            <person name="Han J."/>
            <person name="Detter J.C."/>
            <person name="Han C."/>
            <person name="Tapia R."/>
            <person name="Davenport K."/>
            <person name="Daligault H."/>
            <person name="Erkkila T."/>
            <person name="Gu W."/>
            <person name="Munk A.C.C."/>
            <person name="Teshima H."/>
            <person name="Xu Y."/>
            <person name="Chain P."/>
            <person name="Chen A."/>
            <person name="Krypides N."/>
            <person name="Mavromatis K."/>
            <person name="Markowitz V."/>
            <person name="Szeto E."/>
            <person name="Ivanova N."/>
            <person name="Mikhailova N."/>
            <person name="Ovchinnikova G."/>
            <person name="Pagani I."/>
            <person name="Pati A."/>
            <person name="Goodwin L."/>
            <person name="Peters L."/>
            <person name="Pitluck S."/>
            <person name="Woyke T."/>
            <person name="Kerfeld C."/>
        </authorList>
    </citation>
    <scope>NUCLEOTIDE SEQUENCE [LARGE SCALE GENOMIC DNA]</scope>
    <source>
        <strain evidence="1 2">PCC 9333</strain>
        <plasmid evidence="2">Plasmid pCRI9333.04</plasmid>
    </source>
</reference>
<gene>
    <name evidence="1" type="ORF">Cri9333_4877</name>
</gene>
<proteinExistence type="predicted"/>
<dbReference type="OrthoDB" id="582982at2"/>
<geneLocation type="plasmid" evidence="1 2">
    <name>pCRI9333.04</name>
</geneLocation>